<feature type="domain" description="VOC" evidence="1">
    <location>
        <begin position="4"/>
        <end position="118"/>
    </location>
</feature>
<dbReference type="EMBL" id="JXCY01000007">
    <property type="protein sequence ID" value="KOY75614.1"/>
    <property type="molecule type" value="Genomic_DNA"/>
</dbReference>
<dbReference type="RefSeq" id="WP_053791918.1">
    <property type="nucleotide sequence ID" value="NZ_JXCY01000007.1"/>
</dbReference>
<dbReference type="PANTHER" id="PTHR33993">
    <property type="entry name" value="GLYOXALASE-RELATED"/>
    <property type="match status" value="1"/>
</dbReference>
<dbReference type="PATRIC" id="fig|148814.8.peg.956"/>
<name>A0A0N0CSJ5_9LACO</name>
<evidence type="ECO:0000259" key="1">
    <source>
        <dbReference type="PROSITE" id="PS51819"/>
    </source>
</evidence>
<proteinExistence type="predicted"/>
<organism evidence="2 3">
    <name type="scientific">Apilactobacillus kunkeei</name>
    <dbReference type="NCBI Taxonomy" id="148814"/>
    <lineage>
        <taxon>Bacteria</taxon>
        <taxon>Bacillati</taxon>
        <taxon>Bacillota</taxon>
        <taxon>Bacilli</taxon>
        <taxon>Lactobacillales</taxon>
        <taxon>Lactobacillaceae</taxon>
        <taxon>Apilactobacillus</taxon>
    </lineage>
</organism>
<dbReference type="Gene3D" id="3.10.180.10">
    <property type="entry name" value="2,3-Dihydroxybiphenyl 1,2-Dioxygenase, domain 1"/>
    <property type="match status" value="1"/>
</dbReference>
<dbReference type="PROSITE" id="PS51819">
    <property type="entry name" value="VOC"/>
    <property type="match status" value="1"/>
</dbReference>
<sequence>MANPITFIEITSNNSKEMIDFYQNVFGWNVYPPAGEMEYRVMDPKSPNHMLAAIADPYSKDKEEWVAFYIGVNSVDETIEDVLKNGGSIVVPKFTTDTGFTQALVKDNKGHVLGIQEQQ</sequence>
<evidence type="ECO:0000313" key="2">
    <source>
        <dbReference type="EMBL" id="KOY75614.1"/>
    </source>
</evidence>
<dbReference type="SUPFAM" id="SSF54593">
    <property type="entry name" value="Glyoxalase/Bleomycin resistance protein/Dihydroxybiphenyl dioxygenase"/>
    <property type="match status" value="1"/>
</dbReference>
<evidence type="ECO:0000313" key="3">
    <source>
        <dbReference type="Proteomes" id="UP000037778"/>
    </source>
</evidence>
<gene>
    <name evidence="2" type="ORF">RZ71_00320</name>
</gene>
<reference evidence="2 3" key="1">
    <citation type="journal article" date="2015" name="Genome Biol. Evol.">
        <title>Functionally Structured Genomes in Lactobacillus kunkeei Colonizing the Honey Crop and Food Products of Honeybees and Stingless Bees.</title>
        <authorList>
            <person name="Tamarit D."/>
            <person name="Ellegaard K.M."/>
            <person name="Wikander J."/>
            <person name="Olofsson T."/>
            <person name="Vasquez A."/>
            <person name="Andersson S.G."/>
        </authorList>
    </citation>
    <scope>NUCLEOTIDE SEQUENCE [LARGE SCALE GENOMIC DNA]</scope>
    <source>
        <strain evidence="2 3">LAko</strain>
    </source>
</reference>
<dbReference type="AlphaFoldDB" id="A0A0N0CSJ5"/>
<dbReference type="InterPro" id="IPR052164">
    <property type="entry name" value="Anthracycline_SecMetBiosynth"/>
</dbReference>
<dbReference type="Proteomes" id="UP000037778">
    <property type="component" value="Unassembled WGS sequence"/>
</dbReference>
<protein>
    <recommendedName>
        <fullName evidence="1">VOC domain-containing protein</fullName>
    </recommendedName>
</protein>
<keyword evidence="3" id="KW-1185">Reference proteome</keyword>
<dbReference type="InterPro" id="IPR037523">
    <property type="entry name" value="VOC_core"/>
</dbReference>
<accession>A0A0N0CSJ5</accession>
<dbReference type="InterPro" id="IPR004360">
    <property type="entry name" value="Glyas_Fos-R_dOase_dom"/>
</dbReference>
<dbReference type="InterPro" id="IPR029068">
    <property type="entry name" value="Glyas_Bleomycin-R_OHBP_Dase"/>
</dbReference>
<dbReference type="Pfam" id="PF00903">
    <property type="entry name" value="Glyoxalase"/>
    <property type="match status" value="1"/>
</dbReference>
<comment type="caution">
    <text evidence="2">The sequence shown here is derived from an EMBL/GenBank/DDBJ whole genome shotgun (WGS) entry which is preliminary data.</text>
</comment>